<comment type="caution">
    <text evidence="5">The sequence shown here is derived from an EMBL/GenBank/DDBJ whole genome shotgun (WGS) entry which is preliminary data.</text>
</comment>
<accession>A0A811JWV6</accession>
<evidence type="ECO:0000313" key="5">
    <source>
        <dbReference type="EMBL" id="CAD5207731.1"/>
    </source>
</evidence>
<dbReference type="Proteomes" id="UP000783686">
    <property type="component" value="Unassembled WGS sequence"/>
</dbReference>
<feature type="transmembrane region" description="Helical" evidence="4">
    <location>
        <begin position="73"/>
        <end position="93"/>
    </location>
</feature>
<proteinExistence type="inferred from homology"/>
<dbReference type="PANTHER" id="PTHR10686:SF20">
    <property type="entry name" value="FOLATE TRANSPORTER 1"/>
    <property type="match status" value="1"/>
</dbReference>
<dbReference type="Proteomes" id="UP000614601">
    <property type="component" value="Unassembled WGS sequence"/>
</dbReference>
<feature type="transmembrane region" description="Helical" evidence="4">
    <location>
        <begin position="133"/>
        <end position="153"/>
    </location>
</feature>
<evidence type="ECO:0000256" key="2">
    <source>
        <dbReference type="PIRNR" id="PIRNR028739"/>
    </source>
</evidence>
<feature type="transmembrane region" description="Helical" evidence="4">
    <location>
        <begin position="99"/>
        <end position="121"/>
    </location>
</feature>
<dbReference type="GO" id="GO:0005886">
    <property type="term" value="C:plasma membrane"/>
    <property type="evidence" value="ECO:0007669"/>
    <property type="project" value="UniProtKB-UniRule"/>
</dbReference>
<dbReference type="OrthoDB" id="18814at2759"/>
<feature type="transmembrane region" description="Helical" evidence="4">
    <location>
        <begin position="165"/>
        <end position="184"/>
    </location>
</feature>
<dbReference type="PANTHER" id="PTHR10686">
    <property type="entry name" value="FOLATE TRANSPORTER"/>
    <property type="match status" value="1"/>
</dbReference>
<dbReference type="AlphaFoldDB" id="A0A811JWV6"/>
<dbReference type="Pfam" id="PF01770">
    <property type="entry name" value="Folate_carrier"/>
    <property type="match status" value="1"/>
</dbReference>
<keyword evidence="2" id="KW-0813">Transport</keyword>
<feature type="compositionally biased region" description="Polar residues" evidence="3">
    <location>
        <begin position="200"/>
        <end position="214"/>
    </location>
</feature>
<reference evidence="5" key="1">
    <citation type="submission" date="2020-09" db="EMBL/GenBank/DDBJ databases">
        <authorList>
            <person name="Kikuchi T."/>
        </authorList>
    </citation>
    <scope>NUCLEOTIDE SEQUENCE</scope>
    <source>
        <strain evidence="5">SH1</strain>
    </source>
</reference>
<evidence type="ECO:0000256" key="3">
    <source>
        <dbReference type="SAM" id="MobiDB-lite"/>
    </source>
</evidence>
<evidence type="ECO:0000313" key="6">
    <source>
        <dbReference type="Proteomes" id="UP000614601"/>
    </source>
</evidence>
<evidence type="ECO:0008006" key="7">
    <source>
        <dbReference type="Google" id="ProtNLM"/>
    </source>
</evidence>
<dbReference type="EMBL" id="CAJFCW020000001">
    <property type="protein sequence ID" value="CAG9086522.1"/>
    <property type="molecule type" value="Genomic_DNA"/>
</dbReference>
<keyword evidence="4" id="KW-1133">Transmembrane helix</keyword>
<comment type="similarity">
    <text evidence="1 2">Belongs to the reduced folate carrier (RFC) transporter (TC 2.A.48) family.</text>
</comment>
<protein>
    <recommendedName>
        <fullName evidence="7">Folate transporter 1</fullName>
    </recommendedName>
</protein>
<keyword evidence="6" id="KW-1185">Reference proteome</keyword>
<sequence>MNSNVILALICIYGVLKEFRPATPFLTAFLVSNDKGFTNEQIYKQMYPFWTYSYLVVLIPVFALTDRLRYKPVVVLEALSLTTTWVLLCFGRTVLQMQIMQIVFGIASGSRIAYFSYIYAVVDKSQYKKATSYIRSSALIGKFLAFLTAQILISTSVADYLILNYVTLSTVSLALLLTLFLPSVDHPKMANRISAEDEGQQQSSGMLTETSELQQKSRHDDRNIIKYICSNPTVLTWSIWWAFASCGAFQVANYIQSLWVPMQKEGQFVANGVVECLNTLLCTLLTFSLQYTKFNWTKYSKLVFLTSSFTSTLLLYGMASSTRIWTSYLLYIVNSSIYQMLMTAASNTIASHIPSQKFSQIFGFNTFLALLLQSILTYVVNTVMDMEIRAQFYVYSTYFACVFIGFGTYCTVDKVFEVLRK</sequence>
<dbReference type="InterPro" id="IPR036259">
    <property type="entry name" value="MFS_trans_sf"/>
</dbReference>
<feature type="transmembrane region" description="Helical" evidence="4">
    <location>
        <begin position="392"/>
        <end position="412"/>
    </location>
</feature>
<gene>
    <name evidence="5" type="ORF">BOKJ2_LOCUS2344</name>
</gene>
<evidence type="ECO:0000256" key="1">
    <source>
        <dbReference type="ARBA" id="ARBA00005773"/>
    </source>
</evidence>
<feature type="region of interest" description="Disordered" evidence="3">
    <location>
        <begin position="195"/>
        <end position="215"/>
    </location>
</feature>
<feature type="transmembrane region" description="Helical" evidence="4">
    <location>
        <begin position="299"/>
        <end position="319"/>
    </location>
</feature>
<dbReference type="SUPFAM" id="SSF103473">
    <property type="entry name" value="MFS general substrate transporter"/>
    <property type="match status" value="1"/>
</dbReference>
<keyword evidence="2 4" id="KW-0472">Membrane</keyword>
<keyword evidence="4" id="KW-0812">Transmembrane</keyword>
<feature type="transmembrane region" description="Helical" evidence="4">
    <location>
        <begin position="325"/>
        <end position="349"/>
    </location>
</feature>
<feature type="transmembrane region" description="Helical" evidence="4">
    <location>
        <begin position="361"/>
        <end position="380"/>
    </location>
</feature>
<dbReference type="GO" id="GO:0090482">
    <property type="term" value="F:vitamin transmembrane transporter activity"/>
    <property type="evidence" value="ECO:0007669"/>
    <property type="project" value="InterPro"/>
</dbReference>
<dbReference type="PIRSF" id="PIRSF028739">
    <property type="entry name" value="Folate_carrier"/>
    <property type="match status" value="1"/>
</dbReference>
<dbReference type="InterPro" id="IPR002666">
    <property type="entry name" value="Folate_carrier"/>
</dbReference>
<evidence type="ECO:0000256" key="4">
    <source>
        <dbReference type="SAM" id="Phobius"/>
    </source>
</evidence>
<dbReference type="Gene3D" id="1.20.1250.20">
    <property type="entry name" value="MFS general substrate transporter like domains"/>
    <property type="match status" value="1"/>
</dbReference>
<feature type="transmembrane region" description="Helical" evidence="4">
    <location>
        <begin position="268"/>
        <end position="287"/>
    </location>
</feature>
<feature type="transmembrane region" description="Helical" evidence="4">
    <location>
        <begin position="45"/>
        <end position="64"/>
    </location>
</feature>
<comment type="subcellular location">
    <subcellularLocation>
        <location evidence="2">Membrane</location>
        <topology evidence="2">Multi-pass membrane protein</topology>
    </subcellularLocation>
</comment>
<organism evidence="5 6">
    <name type="scientific">Bursaphelenchus okinawaensis</name>
    <dbReference type="NCBI Taxonomy" id="465554"/>
    <lineage>
        <taxon>Eukaryota</taxon>
        <taxon>Metazoa</taxon>
        <taxon>Ecdysozoa</taxon>
        <taxon>Nematoda</taxon>
        <taxon>Chromadorea</taxon>
        <taxon>Rhabditida</taxon>
        <taxon>Tylenchina</taxon>
        <taxon>Tylenchomorpha</taxon>
        <taxon>Aphelenchoidea</taxon>
        <taxon>Aphelenchoididae</taxon>
        <taxon>Bursaphelenchus</taxon>
    </lineage>
</organism>
<dbReference type="EMBL" id="CAJFDH010000001">
    <property type="protein sequence ID" value="CAD5207731.1"/>
    <property type="molecule type" value="Genomic_DNA"/>
</dbReference>
<feature type="transmembrane region" description="Helical" evidence="4">
    <location>
        <begin position="234"/>
        <end position="256"/>
    </location>
</feature>
<dbReference type="NCBIfam" id="TIGR00806">
    <property type="entry name" value="rfc"/>
    <property type="match status" value="1"/>
</dbReference>
<name>A0A811JWV6_9BILA</name>